<evidence type="ECO:0000256" key="4">
    <source>
        <dbReference type="ARBA" id="ARBA00023033"/>
    </source>
</evidence>
<name>A0A939F4U4_9ACTN</name>
<evidence type="ECO:0000313" key="7">
    <source>
        <dbReference type="Proteomes" id="UP000664167"/>
    </source>
</evidence>
<dbReference type="PANTHER" id="PTHR30011">
    <property type="entry name" value="ALKANESULFONATE MONOOXYGENASE-RELATED"/>
    <property type="match status" value="1"/>
</dbReference>
<dbReference type="EMBL" id="JAFLRJ010000096">
    <property type="protein sequence ID" value="MBO0512320.1"/>
    <property type="molecule type" value="Genomic_DNA"/>
</dbReference>
<accession>A0A939F4U4</accession>
<dbReference type="InterPro" id="IPR051260">
    <property type="entry name" value="Diverse_substr_monoxygenases"/>
</dbReference>
<evidence type="ECO:0000256" key="3">
    <source>
        <dbReference type="ARBA" id="ARBA00023002"/>
    </source>
</evidence>
<reference evidence="6" key="1">
    <citation type="submission" date="2021-03" db="EMBL/GenBank/DDBJ databases">
        <title>Streptomyces poriferae sp. nov., a novel marine sponge-derived Actinobacteria species with anti-MRSA activity.</title>
        <authorList>
            <person name="Sandoval-Powers M."/>
            <person name="Kralova S."/>
            <person name="Nguyen G.-S."/>
            <person name="Fawwal D."/>
            <person name="Degnes K."/>
            <person name="Klinkenberg G."/>
            <person name="Sletta H."/>
            <person name="Wentzel A."/>
            <person name="Liles M.R."/>
        </authorList>
    </citation>
    <scope>NUCLEOTIDE SEQUENCE</scope>
    <source>
        <strain evidence="6">DSM 41794</strain>
    </source>
</reference>
<dbReference type="SUPFAM" id="SSF51679">
    <property type="entry name" value="Bacterial luciferase-like"/>
    <property type="match status" value="1"/>
</dbReference>
<evidence type="ECO:0000259" key="5">
    <source>
        <dbReference type="Pfam" id="PF00296"/>
    </source>
</evidence>
<dbReference type="InterPro" id="IPR036661">
    <property type="entry name" value="Luciferase-like_sf"/>
</dbReference>
<feature type="domain" description="Luciferase-like" evidence="5">
    <location>
        <begin position="15"/>
        <end position="209"/>
    </location>
</feature>
<evidence type="ECO:0000256" key="2">
    <source>
        <dbReference type="ARBA" id="ARBA00022643"/>
    </source>
</evidence>
<dbReference type="Gene3D" id="3.20.20.30">
    <property type="entry name" value="Luciferase-like domain"/>
    <property type="match status" value="1"/>
</dbReference>
<dbReference type="Proteomes" id="UP000664167">
    <property type="component" value="Unassembled WGS sequence"/>
</dbReference>
<protein>
    <submittedName>
        <fullName evidence="6">LLM class flavin-dependent oxidoreductase</fullName>
    </submittedName>
</protein>
<keyword evidence="1" id="KW-0285">Flavoprotein</keyword>
<sequence>MPLREHAHLAVALDGSDPQEFLRLAQRAEEGLLDFVTAQDGPGQLDPTLLTGLAAAGTDRIGLVPLETTAGDPSVFARRITTLDRLSAGRAGVRPRVATSAADHDRLVGLLGTPEGDLLLDGLFEQAGEFLARADRSWGAVRPPVVALAHATAVYRFSAAHADVVLVTPTDTGQLVAIRKEVDTLAEEAGRPPGSLRVLADLNVLLGEGETFDSDAAVFIGTPDALADRLQEWFEEGGADGFRLRPADAARDVETLVAEVVPELQLRGLFRTSYPDGSLRSRLGLA</sequence>
<gene>
    <name evidence="6" type="ORF">J0695_10930</name>
</gene>
<keyword evidence="7" id="KW-1185">Reference proteome</keyword>
<keyword evidence="3" id="KW-0560">Oxidoreductase</keyword>
<dbReference type="GO" id="GO:0016705">
    <property type="term" value="F:oxidoreductase activity, acting on paired donors, with incorporation or reduction of molecular oxygen"/>
    <property type="evidence" value="ECO:0007669"/>
    <property type="project" value="InterPro"/>
</dbReference>
<evidence type="ECO:0000313" key="6">
    <source>
        <dbReference type="EMBL" id="MBO0512320.1"/>
    </source>
</evidence>
<evidence type="ECO:0000256" key="1">
    <source>
        <dbReference type="ARBA" id="ARBA00022630"/>
    </source>
</evidence>
<keyword evidence="2" id="KW-0288">FMN</keyword>
<dbReference type="GO" id="GO:0004497">
    <property type="term" value="F:monooxygenase activity"/>
    <property type="evidence" value="ECO:0007669"/>
    <property type="project" value="UniProtKB-KW"/>
</dbReference>
<proteinExistence type="predicted"/>
<organism evidence="6 7">
    <name type="scientific">Streptomyces beijiangensis</name>
    <dbReference type="NCBI Taxonomy" id="163361"/>
    <lineage>
        <taxon>Bacteria</taxon>
        <taxon>Bacillati</taxon>
        <taxon>Actinomycetota</taxon>
        <taxon>Actinomycetes</taxon>
        <taxon>Kitasatosporales</taxon>
        <taxon>Streptomycetaceae</taxon>
        <taxon>Streptomyces</taxon>
    </lineage>
</organism>
<dbReference type="AlphaFoldDB" id="A0A939F4U4"/>
<dbReference type="InterPro" id="IPR011251">
    <property type="entry name" value="Luciferase-like_dom"/>
</dbReference>
<keyword evidence="4" id="KW-0503">Monooxygenase</keyword>
<dbReference type="PANTHER" id="PTHR30011:SF16">
    <property type="entry name" value="C2H2 FINGER DOMAIN TRANSCRIPTION FACTOR (EUROFUNG)-RELATED"/>
    <property type="match status" value="1"/>
</dbReference>
<dbReference type="RefSeq" id="WP_206961713.1">
    <property type="nucleotide sequence ID" value="NZ_BAAAJJ010000005.1"/>
</dbReference>
<dbReference type="Pfam" id="PF00296">
    <property type="entry name" value="Bac_luciferase"/>
    <property type="match status" value="1"/>
</dbReference>
<comment type="caution">
    <text evidence="6">The sequence shown here is derived from an EMBL/GenBank/DDBJ whole genome shotgun (WGS) entry which is preliminary data.</text>
</comment>